<keyword evidence="1" id="KW-0175">Coiled coil</keyword>
<dbReference type="PANTHER" id="PTHR30386">
    <property type="entry name" value="MEMBRANE FUSION SUBUNIT OF EMRAB-TOLC MULTIDRUG EFFLUX PUMP"/>
    <property type="match status" value="1"/>
</dbReference>
<proteinExistence type="predicted"/>
<comment type="caution">
    <text evidence="4">The sequence shown here is derived from an EMBL/GenBank/DDBJ whole genome shotgun (WGS) entry which is preliminary data.</text>
</comment>
<sequence length="365" mass="37988">MKRIIGVLVVLAVLGAAGWYGAAWWTHGRFVESTDDAYVHSDIANIAPRVAGQVVAVAVADNSTVAEGAVLFRIDDADYKVRVAEAEAALDSAHAAVEVIDRRLELSGSEIARAEAGVAAARAERSRAGGDLSRYVALNKSAAASTQRLETARADARKAEASLAEAEADLATARGQVPVLRANRGEALAQIASADARLAAARLDLDHTVVQAPRAGVVANRAVEVGEYVKPGQTALAIVPLPETYVVANFKETQLGDMRPGQPVVIEVDALGGREIHGTVESMSPASGSRFSLLPPENATGNFTKIVQRVPVRITVDDTDDAAHLLVPGLSVVVAVDTSAVPDAASHRPAYGLGASAAPRALAQR</sequence>
<dbReference type="Pfam" id="PF25881">
    <property type="entry name" value="HH_YBHG"/>
    <property type="match status" value="1"/>
</dbReference>
<dbReference type="RefSeq" id="WP_345933692.1">
    <property type="nucleotide sequence ID" value="NZ_JBBKTV010000006.1"/>
</dbReference>
<dbReference type="Gene3D" id="2.40.50.100">
    <property type="match status" value="1"/>
</dbReference>
<keyword evidence="5" id="KW-1185">Reference proteome</keyword>
<evidence type="ECO:0000313" key="5">
    <source>
        <dbReference type="Proteomes" id="UP001413721"/>
    </source>
</evidence>
<dbReference type="Pfam" id="PF25963">
    <property type="entry name" value="Beta-barrel_AAEA"/>
    <property type="match status" value="1"/>
</dbReference>
<accession>A0ABU9YJH0</accession>
<dbReference type="SUPFAM" id="SSF111369">
    <property type="entry name" value="HlyD-like secretion proteins"/>
    <property type="match status" value="2"/>
</dbReference>
<dbReference type="Proteomes" id="UP001413721">
    <property type="component" value="Unassembled WGS sequence"/>
</dbReference>
<dbReference type="PANTHER" id="PTHR30386:SF24">
    <property type="entry name" value="MULTIDRUG RESISTANCE EFFLUX PUMP"/>
    <property type="match status" value="1"/>
</dbReference>
<evidence type="ECO:0000313" key="4">
    <source>
        <dbReference type="EMBL" id="MEN2988949.1"/>
    </source>
</evidence>
<reference evidence="4 5" key="1">
    <citation type="submission" date="2024-03" db="EMBL/GenBank/DDBJ databases">
        <title>High-quality draft genome sequencing of Tistrella sp. BH-R2-4.</title>
        <authorList>
            <person name="Dong C."/>
        </authorList>
    </citation>
    <scope>NUCLEOTIDE SEQUENCE [LARGE SCALE GENOMIC DNA]</scope>
    <source>
        <strain evidence="4 5">BH-R2-4</strain>
    </source>
</reference>
<evidence type="ECO:0000259" key="2">
    <source>
        <dbReference type="Pfam" id="PF25881"/>
    </source>
</evidence>
<dbReference type="InterPro" id="IPR050739">
    <property type="entry name" value="MFP"/>
</dbReference>
<dbReference type="InterPro" id="IPR058634">
    <property type="entry name" value="AaeA-lik-b-barrel"/>
</dbReference>
<evidence type="ECO:0000259" key="3">
    <source>
        <dbReference type="Pfam" id="PF25963"/>
    </source>
</evidence>
<feature type="coiled-coil region" evidence="1">
    <location>
        <begin position="142"/>
        <end position="176"/>
    </location>
</feature>
<feature type="domain" description="YbhG-like alpha-helical hairpin" evidence="2">
    <location>
        <begin position="74"/>
        <end position="206"/>
    </location>
</feature>
<dbReference type="EMBL" id="JBBKTW010000004">
    <property type="protein sequence ID" value="MEN2988949.1"/>
    <property type="molecule type" value="Genomic_DNA"/>
</dbReference>
<name>A0ABU9YJH0_9PROT</name>
<protein>
    <submittedName>
        <fullName evidence="4">HlyD family secretion protein</fullName>
    </submittedName>
</protein>
<organism evidence="4 5">
    <name type="scientific">Tistrella arctica</name>
    <dbReference type="NCBI Taxonomy" id="3133430"/>
    <lineage>
        <taxon>Bacteria</taxon>
        <taxon>Pseudomonadati</taxon>
        <taxon>Pseudomonadota</taxon>
        <taxon>Alphaproteobacteria</taxon>
        <taxon>Geminicoccales</taxon>
        <taxon>Geminicoccaceae</taxon>
        <taxon>Tistrella</taxon>
    </lineage>
</organism>
<feature type="domain" description="p-hydroxybenzoic acid efflux pump subunit AaeA-like beta-barrel" evidence="3">
    <location>
        <begin position="245"/>
        <end position="336"/>
    </location>
</feature>
<evidence type="ECO:0000256" key="1">
    <source>
        <dbReference type="SAM" id="Coils"/>
    </source>
</evidence>
<dbReference type="Gene3D" id="1.10.287.470">
    <property type="entry name" value="Helix hairpin bin"/>
    <property type="match status" value="2"/>
</dbReference>
<gene>
    <name evidence="4" type="ORF">WG926_11600</name>
</gene>
<dbReference type="InterPro" id="IPR059052">
    <property type="entry name" value="HH_YbhG-like"/>
</dbReference>
<dbReference type="Gene3D" id="2.40.30.170">
    <property type="match status" value="1"/>
</dbReference>